<evidence type="ECO:0000256" key="4">
    <source>
        <dbReference type="ARBA" id="ARBA00023172"/>
    </source>
</evidence>
<protein>
    <submittedName>
        <fullName evidence="8">Site-specific integrase</fullName>
    </submittedName>
</protein>
<dbReference type="PROSITE" id="PS51900">
    <property type="entry name" value="CB"/>
    <property type="match status" value="1"/>
</dbReference>
<dbReference type="PROSITE" id="PS51898">
    <property type="entry name" value="TYR_RECOMBINASE"/>
    <property type="match status" value="1"/>
</dbReference>
<comment type="caution">
    <text evidence="8">The sequence shown here is derived from an EMBL/GenBank/DDBJ whole genome shotgun (WGS) entry which is preliminary data.</text>
</comment>
<evidence type="ECO:0000256" key="2">
    <source>
        <dbReference type="ARBA" id="ARBA00022908"/>
    </source>
</evidence>
<dbReference type="InterPro" id="IPR035386">
    <property type="entry name" value="Arm-DNA-bind_5"/>
</dbReference>
<evidence type="ECO:0000259" key="6">
    <source>
        <dbReference type="PROSITE" id="PS51898"/>
    </source>
</evidence>
<dbReference type="InterPro" id="IPR002104">
    <property type="entry name" value="Integrase_catalytic"/>
</dbReference>
<keyword evidence="3 5" id="KW-0238">DNA-binding</keyword>
<feature type="domain" description="Tyr recombinase" evidence="6">
    <location>
        <begin position="208"/>
        <end position="374"/>
    </location>
</feature>
<dbReference type="PANTHER" id="PTHR30349">
    <property type="entry name" value="PHAGE INTEGRASE-RELATED"/>
    <property type="match status" value="1"/>
</dbReference>
<dbReference type="RefSeq" id="WP_282334114.1">
    <property type="nucleotide sequence ID" value="NZ_JASBRG010000005.1"/>
</dbReference>
<feature type="domain" description="Core-binding (CB)" evidence="7">
    <location>
        <begin position="104"/>
        <end position="187"/>
    </location>
</feature>
<evidence type="ECO:0000256" key="1">
    <source>
        <dbReference type="ARBA" id="ARBA00008857"/>
    </source>
</evidence>
<dbReference type="Pfam" id="PF00589">
    <property type="entry name" value="Phage_integrase"/>
    <property type="match status" value="1"/>
</dbReference>
<evidence type="ECO:0000259" key="7">
    <source>
        <dbReference type="PROSITE" id="PS51900"/>
    </source>
</evidence>
<dbReference type="InterPro" id="IPR044068">
    <property type="entry name" value="CB"/>
</dbReference>
<gene>
    <name evidence="8" type="ORF">QJ048_09540</name>
</gene>
<dbReference type="InterPro" id="IPR010998">
    <property type="entry name" value="Integrase_recombinase_N"/>
</dbReference>
<proteinExistence type="inferred from homology"/>
<dbReference type="Proteomes" id="UP001226434">
    <property type="component" value="Unassembled WGS sequence"/>
</dbReference>
<organism evidence="8 9">
    <name type="scientific">Pinibacter soli</name>
    <dbReference type="NCBI Taxonomy" id="3044211"/>
    <lineage>
        <taxon>Bacteria</taxon>
        <taxon>Pseudomonadati</taxon>
        <taxon>Bacteroidota</taxon>
        <taxon>Chitinophagia</taxon>
        <taxon>Chitinophagales</taxon>
        <taxon>Chitinophagaceae</taxon>
        <taxon>Pinibacter</taxon>
    </lineage>
</organism>
<dbReference type="SUPFAM" id="SSF56349">
    <property type="entry name" value="DNA breaking-rejoining enzymes"/>
    <property type="match status" value="1"/>
</dbReference>
<dbReference type="Gene3D" id="1.10.150.130">
    <property type="match status" value="1"/>
</dbReference>
<reference evidence="8 9" key="1">
    <citation type="submission" date="2023-05" db="EMBL/GenBank/DDBJ databases">
        <title>Genome sequence of Pinibacter sp. MAH-24.</title>
        <authorList>
            <person name="Huq M.A."/>
        </authorList>
    </citation>
    <scope>NUCLEOTIDE SEQUENCE [LARGE SCALE GENOMIC DNA]</scope>
    <source>
        <strain evidence="8 9">MAH-24</strain>
    </source>
</reference>
<keyword evidence="2" id="KW-0229">DNA integration</keyword>
<dbReference type="Pfam" id="PF13102">
    <property type="entry name" value="Phage_int_SAM_5"/>
    <property type="match status" value="1"/>
</dbReference>
<evidence type="ECO:0000256" key="3">
    <source>
        <dbReference type="ARBA" id="ARBA00023125"/>
    </source>
</evidence>
<comment type="similarity">
    <text evidence="1">Belongs to the 'phage' integrase family.</text>
</comment>
<evidence type="ECO:0000313" key="8">
    <source>
        <dbReference type="EMBL" id="MDI3320014.1"/>
    </source>
</evidence>
<keyword evidence="4" id="KW-0233">DNA recombination</keyword>
<accession>A0ABT6RBS7</accession>
<sequence>MQKYSAKLILNTKKHNKKGQSPIWIRVIINRKTSYKATGYHIDAKFWDEKKEQVKSSYRDHSIINADITSKKTEVMQMLVHTQIKGEVISVQQVKSQMEHGNQENIFLFSDRFIDEVRHKRKPGTLENYRKHLKKLEDFHGSRNLRFEEITTDYLSKYENSLRDSEVGGNYVHALFKTIRTFFNAAIKRGVTQYYPFNVYENPVYEAPQKDYLSLKELKDWEKYADKVTNHVMKQTAVYFLLGCYSGLRISDWKQFEISKHLVEERIYLRATKNNEWVTMPLSTPLKRTLDRIREMPLDIEEPTLNEKLKDIAKELKIRKHITSHTGRHTFAITMCAERGISSETCAELMGITVKTCVENYYKVTNRKIDKETNEAWKGL</sequence>
<dbReference type="InterPro" id="IPR050090">
    <property type="entry name" value="Tyrosine_recombinase_XerCD"/>
</dbReference>
<evidence type="ECO:0000256" key="5">
    <source>
        <dbReference type="PROSITE-ProRule" id="PRU01248"/>
    </source>
</evidence>
<dbReference type="InterPro" id="IPR025269">
    <property type="entry name" value="SAM-like_dom"/>
</dbReference>
<dbReference type="PANTHER" id="PTHR30349:SF64">
    <property type="entry name" value="PROPHAGE INTEGRASE INTD-RELATED"/>
    <property type="match status" value="1"/>
</dbReference>
<dbReference type="InterPro" id="IPR011010">
    <property type="entry name" value="DNA_brk_join_enz"/>
</dbReference>
<dbReference type="Pfam" id="PF17293">
    <property type="entry name" value="Arm-DNA-bind_5"/>
    <property type="match status" value="1"/>
</dbReference>
<name>A0ABT6RBS7_9BACT</name>
<dbReference type="Gene3D" id="1.10.443.10">
    <property type="entry name" value="Intergrase catalytic core"/>
    <property type="match status" value="1"/>
</dbReference>
<evidence type="ECO:0000313" key="9">
    <source>
        <dbReference type="Proteomes" id="UP001226434"/>
    </source>
</evidence>
<dbReference type="InterPro" id="IPR013762">
    <property type="entry name" value="Integrase-like_cat_sf"/>
</dbReference>
<dbReference type="EMBL" id="JASBRG010000005">
    <property type="protein sequence ID" value="MDI3320014.1"/>
    <property type="molecule type" value="Genomic_DNA"/>
</dbReference>
<keyword evidence="9" id="KW-1185">Reference proteome</keyword>